<protein>
    <submittedName>
        <fullName evidence="2">Uncharacterized protein</fullName>
    </submittedName>
</protein>
<organism evidence="2 3">
    <name type="scientific">Puccinia graminis f. sp. tritici</name>
    <dbReference type="NCBI Taxonomy" id="56615"/>
    <lineage>
        <taxon>Eukaryota</taxon>
        <taxon>Fungi</taxon>
        <taxon>Dikarya</taxon>
        <taxon>Basidiomycota</taxon>
        <taxon>Pucciniomycotina</taxon>
        <taxon>Pucciniomycetes</taxon>
        <taxon>Pucciniales</taxon>
        <taxon>Pucciniaceae</taxon>
        <taxon>Puccinia</taxon>
    </lineage>
</organism>
<accession>A0A5B0RFA4</accession>
<dbReference type="EMBL" id="VDEP01000207">
    <property type="protein sequence ID" value="KAA1123605.1"/>
    <property type="molecule type" value="Genomic_DNA"/>
</dbReference>
<proteinExistence type="predicted"/>
<name>A0A5B0RFA4_PUCGR</name>
<dbReference type="Proteomes" id="UP000325313">
    <property type="component" value="Unassembled WGS sequence"/>
</dbReference>
<gene>
    <name evidence="2" type="ORF">PGTUg99_020331</name>
</gene>
<dbReference type="AlphaFoldDB" id="A0A5B0RFA4"/>
<evidence type="ECO:0000313" key="3">
    <source>
        <dbReference type="Proteomes" id="UP000325313"/>
    </source>
</evidence>
<reference evidence="2 3" key="1">
    <citation type="submission" date="2019-05" db="EMBL/GenBank/DDBJ databases">
        <title>Emergence of the Ug99 lineage of the wheat stem rust pathogen through somatic hybridization.</title>
        <authorList>
            <person name="Li F."/>
            <person name="Upadhyaya N.M."/>
            <person name="Sperschneider J."/>
            <person name="Matny O."/>
            <person name="Nguyen-Phuc H."/>
            <person name="Mago R."/>
            <person name="Raley C."/>
            <person name="Miller M.E."/>
            <person name="Silverstein K.A.T."/>
            <person name="Henningsen E."/>
            <person name="Hirsch C.D."/>
            <person name="Visser B."/>
            <person name="Pretorius Z.A."/>
            <person name="Steffenson B.J."/>
            <person name="Schwessinger B."/>
            <person name="Dodds P.N."/>
            <person name="Figueroa M."/>
        </authorList>
    </citation>
    <scope>NUCLEOTIDE SEQUENCE [LARGE SCALE GENOMIC DNA]</scope>
    <source>
        <strain evidence="2 3">Ug99</strain>
    </source>
</reference>
<evidence type="ECO:0000313" key="2">
    <source>
        <dbReference type="EMBL" id="KAA1123605.1"/>
    </source>
</evidence>
<sequence>MVYVISYGDESPATCSGNVKGKQLKGKGKRSKSGGMNRGGQSAGFAFGRPPPADY</sequence>
<comment type="caution">
    <text evidence="2">The sequence shown here is derived from an EMBL/GenBank/DDBJ whole genome shotgun (WGS) entry which is preliminary data.</text>
</comment>
<feature type="compositionally biased region" description="Basic residues" evidence="1">
    <location>
        <begin position="22"/>
        <end position="32"/>
    </location>
</feature>
<evidence type="ECO:0000256" key="1">
    <source>
        <dbReference type="SAM" id="MobiDB-lite"/>
    </source>
</evidence>
<feature type="region of interest" description="Disordered" evidence="1">
    <location>
        <begin position="15"/>
        <end position="55"/>
    </location>
</feature>